<evidence type="ECO:0000313" key="2">
    <source>
        <dbReference type="EMBL" id="RYC74591.1"/>
    </source>
</evidence>
<dbReference type="EMBL" id="PRLM01000006">
    <property type="protein sequence ID" value="RYC74591.1"/>
    <property type="molecule type" value="Genomic_DNA"/>
</dbReference>
<comment type="caution">
    <text evidence="2">The sequence shown here is derived from an EMBL/GenBank/DDBJ whole genome shotgun (WGS) entry which is preliminary data.</text>
</comment>
<proteinExistence type="inferred from homology"/>
<name>A0ABY0FLF8_9BACT</name>
<dbReference type="Pfam" id="PF00480">
    <property type="entry name" value="ROK"/>
    <property type="match status" value="1"/>
</dbReference>
<reference evidence="2 3" key="1">
    <citation type="journal article" date="2018" name="bioRxiv">
        <title>Evidence of independent acquisition and adaption of ultra-small bacteria to human hosts across the highly diverse yet reduced genomes of the phylum Saccharibacteria.</title>
        <authorList>
            <person name="McLean J.S."/>
            <person name="Bor B."/>
            <person name="To T.T."/>
            <person name="Liu Q."/>
            <person name="Kearns K.A."/>
            <person name="Solden L.M."/>
            <person name="Wrighton K.C."/>
            <person name="He X."/>
            <person name="Shi W."/>
        </authorList>
    </citation>
    <scope>NUCLEOTIDE SEQUENCE [LARGE SCALE GENOMIC DNA]</scope>
    <source>
        <strain evidence="2 3">TM7_G3_2_Rum_HOT_351B</strain>
    </source>
</reference>
<dbReference type="PANTHER" id="PTHR18964">
    <property type="entry name" value="ROK (REPRESSOR, ORF, KINASE) FAMILY"/>
    <property type="match status" value="1"/>
</dbReference>
<keyword evidence="3" id="KW-1185">Reference proteome</keyword>
<dbReference type="EC" id="2.7.1.60" evidence="2"/>
<dbReference type="PANTHER" id="PTHR18964:SF149">
    <property type="entry name" value="BIFUNCTIONAL UDP-N-ACETYLGLUCOSAMINE 2-EPIMERASE_N-ACETYLMANNOSAMINE KINASE"/>
    <property type="match status" value="1"/>
</dbReference>
<keyword evidence="2" id="KW-0418">Kinase</keyword>
<keyword evidence="2" id="KW-0808">Transferase</keyword>
<sequence length="256" mass="28978">MYLSIDIGATKTLIALFSKRGRVVRRIKFPTAKGSKTFINDLIDNLKILQKYKIKSIVVAVPGVVQKNYSVHFGNRNWDDIDIFNPVKILFDCPVYFENDANLAAVYEGYRLPGRTVFLTFSTGIGGGVVEKNRILPGINFEPGHKLHQYGGKSSEWEDIAAASALEKFYHTDPATDLRGKKVMQDIAARIYLGLPDIAQEFHPDNIVLGGPMGKIFRLYAKYLPEIPGVKYRRPKRPNESVIYGCYIYAKQKERE</sequence>
<comment type="similarity">
    <text evidence="1">Belongs to the ROK (NagC/XylR) family.</text>
</comment>
<dbReference type="GO" id="GO:0009384">
    <property type="term" value="F:N-acylmannosamine kinase activity"/>
    <property type="evidence" value="ECO:0007669"/>
    <property type="project" value="UniProtKB-EC"/>
</dbReference>
<dbReference type="SUPFAM" id="SSF53067">
    <property type="entry name" value="Actin-like ATPase domain"/>
    <property type="match status" value="1"/>
</dbReference>
<evidence type="ECO:0000256" key="1">
    <source>
        <dbReference type="ARBA" id="ARBA00006479"/>
    </source>
</evidence>
<dbReference type="CDD" id="cd23763">
    <property type="entry name" value="ASKHA_ATPase_ROK"/>
    <property type="match status" value="1"/>
</dbReference>
<dbReference type="Proteomes" id="UP001191019">
    <property type="component" value="Unassembled WGS sequence"/>
</dbReference>
<organism evidence="2 3">
    <name type="scientific">Candidatus Nanosyncoccus alces</name>
    <dbReference type="NCBI Taxonomy" id="2171997"/>
    <lineage>
        <taxon>Bacteria</taxon>
        <taxon>Candidatus Saccharimonadota</taxon>
        <taxon>Candidatus Nanosyncoccalia</taxon>
        <taxon>Candidatus Nanosyncoccales</taxon>
        <taxon>Candidatus Nanosyncoccaceae</taxon>
        <taxon>Candidatus Nanosyncoccus</taxon>
    </lineage>
</organism>
<reference evidence="2 3" key="2">
    <citation type="journal article" date="2020" name="Cell Rep.">
        <title>Acquisition and Adaptation of Ultra-small Parasitic Reduced Genome Bacteria to Mammalian Hosts.</title>
        <authorList>
            <person name="McLean J.S."/>
            <person name="Bor B."/>
            <person name="Kerns K.A."/>
            <person name="Liu Q."/>
            <person name="To T.T."/>
            <person name="Solden L."/>
            <person name="Hendrickson E.L."/>
            <person name="Wrighton K."/>
            <person name="Shi W."/>
            <person name="He X."/>
        </authorList>
    </citation>
    <scope>NUCLEOTIDE SEQUENCE [LARGE SCALE GENOMIC DNA]</scope>
    <source>
        <strain evidence="2 3">TM7_G3_2_Rum_HOT_351B</strain>
    </source>
</reference>
<dbReference type="InterPro" id="IPR000600">
    <property type="entry name" value="ROK"/>
</dbReference>
<gene>
    <name evidence="2" type="primary">nanK</name>
    <name evidence="2" type="ORF">G3RUM_00749</name>
</gene>
<dbReference type="RefSeq" id="WP_129735504.1">
    <property type="nucleotide sequence ID" value="NZ_PRLM01000006.1"/>
</dbReference>
<evidence type="ECO:0000313" key="3">
    <source>
        <dbReference type="Proteomes" id="UP001191019"/>
    </source>
</evidence>
<protein>
    <submittedName>
        <fullName evidence="2">N-acetylmannosamine kinase</fullName>
        <ecNumber evidence="2">2.7.1.60</ecNumber>
    </submittedName>
</protein>
<accession>A0ABY0FLF8</accession>
<dbReference type="InterPro" id="IPR043129">
    <property type="entry name" value="ATPase_NBD"/>
</dbReference>
<dbReference type="Gene3D" id="3.30.420.40">
    <property type="match status" value="2"/>
</dbReference>